<sequence>MALALATALVVTLGWQLHNARENQRWLAKRATQPYIGMYVPRIAATTLDGAARTLGQPAADYQVLYFFTTGCPYCRASAPLVKSIAGQLDSASGGRAELIGVALDPADAAGAYAREHGFAFPIVATQDRRSAMLFRARSVPLLLVVGRDGRVRYARVGAINTKDGVNGVLTAVRRTEASAAGPTTKES</sequence>
<dbReference type="CDD" id="cd02966">
    <property type="entry name" value="TlpA_like_family"/>
    <property type="match status" value="1"/>
</dbReference>
<dbReference type="OrthoDB" id="462848at2"/>
<dbReference type="PANTHER" id="PTHR42852:SF17">
    <property type="entry name" value="THIOREDOXIN-LIKE PROTEIN HI_1115"/>
    <property type="match status" value="1"/>
</dbReference>
<dbReference type="PROSITE" id="PS00194">
    <property type="entry name" value="THIOREDOXIN_1"/>
    <property type="match status" value="1"/>
</dbReference>
<dbReference type="InterPro" id="IPR036249">
    <property type="entry name" value="Thioredoxin-like_sf"/>
</dbReference>
<dbReference type="InterPro" id="IPR013766">
    <property type="entry name" value="Thioredoxin_domain"/>
</dbReference>
<dbReference type="PROSITE" id="PS51352">
    <property type="entry name" value="THIOREDOXIN_2"/>
    <property type="match status" value="1"/>
</dbReference>
<feature type="domain" description="Thioredoxin" evidence="2">
    <location>
        <begin position="34"/>
        <end position="175"/>
    </location>
</feature>
<dbReference type="AlphaFoldDB" id="A0A371K708"/>
<evidence type="ECO:0000259" key="2">
    <source>
        <dbReference type="PROSITE" id="PS51352"/>
    </source>
</evidence>
<protein>
    <submittedName>
        <fullName evidence="3">TlpA family protein disulfide reductase</fullName>
    </submittedName>
</protein>
<dbReference type="GO" id="GO:0015036">
    <property type="term" value="F:disulfide oxidoreductase activity"/>
    <property type="evidence" value="ECO:0007669"/>
    <property type="project" value="UniProtKB-ARBA"/>
</dbReference>
<dbReference type="EMBL" id="QTSU01000001">
    <property type="protein sequence ID" value="RDZ29644.1"/>
    <property type="molecule type" value="Genomic_DNA"/>
</dbReference>
<keyword evidence="4" id="KW-1185">Reference proteome</keyword>
<dbReference type="Pfam" id="PF00578">
    <property type="entry name" value="AhpC-TSA"/>
    <property type="match status" value="1"/>
</dbReference>
<dbReference type="Proteomes" id="UP000264492">
    <property type="component" value="Unassembled WGS sequence"/>
</dbReference>
<dbReference type="Gene3D" id="3.40.30.10">
    <property type="entry name" value="Glutaredoxin"/>
    <property type="match status" value="1"/>
</dbReference>
<dbReference type="PANTHER" id="PTHR42852">
    <property type="entry name" value="THIOL:DISULFIDE INTERCHANGE PROTEIN DSBE"/>
    <property type="match status" value="1"/>
</dbReference>
<dbReference type="SUPFAM" id="SSF52833">
    <property type="entry name" value="Thioredoxin-like"/>
    <property type="match status" value="1"/>
</dbReference>
<accession>A0A371K708</accession>
<evidence type="ECO:0000256" key="1">
    <source>
        <dbReference type="ARBA" id="ARBA00023284"/>
    </source>
</evidence>
<dbReference type="InterPro" id="IPR050553">
    <property type="entry name" value="Thioredoxin_ResA/DsbE_sf"/>
</dbReference>
<dbReference type="GO" id="GO:0016209">
    <property type="term" value="F:antioxidant activity"/>
    <property type="evidence" value="ECO:0007669"/>
    <property type="project" value="InterPro"/>
</dbReference>
<dbReference type="InterPro" id="IPR000866">
    <property type="entry name" value="AhpC/TSA"/>
</dbReference>
<name>A0A371K708_9GAMM</name>
<dbReference type="InterPro" id="IPR017937">
    <property type="entry name" value="Thioredoxin_CS"/>
</dbReference>
<organism evidence="3 4">
    <name type="scientific">Lysobacter silvisoli</name>
    <dbReference type="NCBI Taxonomy" id="2293254"/>
    <lineage>
        <taxon>Bacteria</taxon>
        <taxon>Pseudomonadati</taxon>
        <taxon>Pseudomonadota</taxon>
        <taxon>Gammaproteobacteria</taxon>
        <taxon>Lysobacterales</taxon>
        <taxon>Lysobacteraceae</taxon>
        <taxon>Lysobacter</taxon>
    </lineage>
</organism>
<reference evidence="3 4" key="1">
    <citation type="submission" date="2018-08" db="EMBL/GenBank/DDBJ databases">
        <title>Lysobacter sp. zong2l5, whole genome shotgun sequence.</title>
        <authorList>
            <person name="Zhang X."/>
            <person name="Feng G."/>
            <person name="Zhu H."/>
        </authorList>
    </citation>
    <scope>NUCLEOTIDE SEQUENCE [LARGE SCALE GENOMIC DNA]</scope>
    <source>
        <strain evidence="4">zong2l5</strain>
    </source>
</reference>
<keyword evidence="1" id="KW-0676">Redox-active center</keyword>
<evidence type="ECO:0000313" key="4">
    <source>
        <dbReference type="Proteomes" id="UP000264492"/>
    </source>
</evidence>
<gene>
    <name evidence="3" type="ORF">DX914_01175</name>
</gene>
<evidence type="ECO:0000313" key="3">
    <source>
        <dbReference type="EMBL" id="RDZ29644.1"/>
    </source>
</evidence>
<comment type="caution">
    <text evidence="3">The sequence shown here is derived from an EMBL/GenBank/DDBJ whole genome shotgun (WGS) entry which is preliminary data.</text>
</comment>
<proteinExistence type="predicted"/>